<protein>
    <submittedName>
        <fullName evidence="1">Uncharacterized protein</fullName>
    </submittedName>
</protein>
<reference evidence="1 2" key="1">
    <citation type="submission" date="2019-08" db="EMBL/GenBank/DDBJ databases">
        <title>A chromosome-level genome assembly, high-density linkage maps, and genome scans reveal the genomic architecture of hybrid incompatibilities underlying speciation via character displacement in darters (Percidae: Etheostominae).</title>
        <authorList>
            <person name="Moran R.L."/>
            <person name="Catchen J.M."/>
            <person name="Fuller R.C."/>
        </authorList>
    </citation>
    <scope>NUCLEOTIDE SEQUENCE [LARGE SCALE GENOMIC DNA]</scope>
    <source>
        <strain evidence="1">EspeVRDwgs_2016</strain>
        <tissue evidence="1">Muscle</tissue>
    </source>
</reference>
<evidence type="ECO:0000313" key="2">
    <source>
        <dbReference type="Proteomes" id="UP000327493"/>
    </source>
</evidence>
<evidence type="ECO:0000313" key="1">
    <source>
        <dbReference type="EMBL" id="KAA8582488.1"/>
    </source>
</evidence>
<comment type="caution">
    <text evidence="1">The sequence shown here is derived from an EMBL/GenBank/DDBJ whole genome shotgun (WGS) entry which is preliminary data.</text>
</comment>
<gene>
    <name evidence="1" type="ORF">FQN60_006159</name>
</gene>
<accession>A0A5J5CKL9</accession>
<dbReference type="Proteomes" id="UP000327493">
    <property type="component" value="Chromosome 19"/>
</dbReference>
<dbReference type="AlphaFoldDB" id="A0A5J5CKL9"/>
<sequence length="80" mass="8429">MVTLKAGEERKGGAMSEGVWQSGAGWVPLSSPLLLPAHKASNDLKEITLFGCQMQKSSLFIISSSSSSSHCFPHGALRGP</sequence>
<keyword evidence="2" id="KW-1185">Reference proteome</keyword>
<organism evidence="1 2">
    <name type="scientific">Etheostoma spectabile</name>
    <name type="common">orangethroat darter</name>
    <dbReference type="NCBI Taxonomy" id="54343"/>
    <lineage>
        <taxon>Eukaryota</taxon>
        <taxon>Metazoa</taxon>
        <taxon>Chordata</taxon>
        <taxon>Craniata</taxon>
        <taxon>Vertebrata</taxon>
        <taxon>Euteleostomi</taxon>
        <taxon>Actinopterygii</taxon>
        <taxon>Neopterygii</taxon>
        <taxon>Teleostei</taxon>
        <taxon>Neoteleostei</taxon>
        <taxon>Acanthomorphata</taxon>
        <taxon>Eupercaria</taxon>
        <taxon>Perciformes</taxon>
        <taxon>Percoidei</taxon>
        <taxon>Percidae</taxon>
        <taxon>Etheostomatinae</taxon>
        <taxon>Etheostoma</taxon>
    </lineage>
</organism>
<name>A0A5J5CKL9_9PERO</name>
<proteinExistence type="predicted"/>
<dbReference type="EMBL" id="VOFY01000019">
    <property type="protein sequence ID" value="KAA8582488.1"/>
    <property type="molecule type" value="Genomic_DNA"/>
</dbReference>